<dbReference type="PANTHER" id="PTHR34070">
    <property type="entry name" value="ARMADILLO-TYPE FOLD"/>
    <property type="match status" value="1"/>
</dbReference>
<sequence>MKDIKTSFLEDLQKERNPKKAAFFPRFFKTGPGEYGEGDLFLGITVPNQRKIAKQYITKLSLDDLQTLIQSPFHEVRLTTLLILVFQYQSKGISEKDKQAIVSFYFNNTKYINNWDLVDASADKILGEFYFQKDKTKILKMKDSKSLWENRIAILSSFFWIRKGRYDETIFLSESYLNHPHDLIHKATGWMLREIGNRDKKVLVSFLENHVTKMPRTMLRYAIEKLPPSERKKWLSFKKES</sequence>
<dbReference type="Gene3D" id="1.25.10.90">
    <property type="match status" value="1"/>
</dbReference>
<dbReference type="OrthoDB" id="9775346at2"/>
<evidence type="ECO:0000313" key="2">
    <source>
        <dbReference type="Proteomes" id="UP000297609"/>
    </source>
</evidence>
<dbReference type="SUPFAM" id="SSF48371">
    <property type="entry name" value="ARM repeat"/>
    <property type="match status" value="1"/>
</dbReference>
<dbReference type="Proteomes" id="UP000297609">
    <property type="component" value="Unassembled WGS sequence"/>
</dbReference>
<dbReference type="PANTHER" id="PTHR34070:SF1">
    <property type="entry name" value="DNA ALKYLATION REPAIR PROTEIN"/>
    <property type="match status" value="1"/>
</dbReference>
<gene>
    <name evidence="1" type="ORF">EHQ59_09240</name>
</gene>
<evidence type="ECO:0000313" key="1">
    <source>
        <dbReference type="EMBL" id="TGL53113.1"/>
    </source>
</evidence>
<dbReference type="InterPro" id="IPR014825">
    <property type="entry name" value="DNA_alkylation"/>
</dbReference>
<dbReference type="AlphaFoldDB" id="A0A4V6QM11"/>
<name>A0A4V6QM11_9LEPT</name>
<comment type="caution">
    <text evidence="1">The sequence shown here is derived from an EMBL/GenBank/DDBJ whole genome shotgun (WGS) entry which is preliminary data.</text>
</comment>
<dbReference type="RefSeq" id="WP_135619376.1">
    <property type="nucleotide sequence ID" value="NZ_RQGG01000028.1"/>
</dbReference>
<keyword evidence="2" id="KW-1185">Reference proteome</keyword>
<dbReference type="CDD" id="cd06561">
    <property type="entry name" value="AlkD_like"/>
    <property type="match status" value="1"/>
</dbReference>
<dbReference type="EMBL" id="RQGG01000028">
    <property type="protein sequence ID" value="TGL53113.1"/>
    <property type="molecule type" value="Genomic_DNA"/>
</dbReference>
<accession>A0A4V6QM11</accession>
<dbReference type="Pfam" id="PF08713">
    <property type="entry name" value="DNA_alkylation"/>
    <property type="match status" value="1"/>
</dbReference>
<reference evidence="1" key="1">
    <citation type="journal article" date="2019" name="PLoS Negl. Trop. Dis.">
        <title>Revisiting the worldwide diversity of Leptospira species in the environment.</title>
        <authorList>
            <person name="Vincent A.T."/>
            <person name="Schiettekatte O."/>
            <person name="Bourhy P."/>
            <person name="Veyrier F.J."/>
            <person name="Picardeau M."/>
        </authorList>
    </citation>
    <scope>NUCLEOTIDE SEQUENCE [LARGE SCALE GENOMIC DNA]</scope>
    <source>
        <strain evidence="1">201702454</strain>
    </source>
</reference>
<organism evidence="1 2">
    <name type="scientific">Leptospira kemamanensis</name>
    <dbReference type="NCBI Taxonomy" id="2484942"/>
    <lineage>
        <taxon>Bacteria</taxon>
        <taxon>Pseudomonadati</taxon>
        <taxon>Spirochaetota</taxon>
        <taxon>Spirochaetia</taxon>
        <taxon>Leptospirales</taxon>
        <taxon>Leptospiraceae</taxon>
        <taxon>Leptospira</taxon>
    </lineage>
</organism>
<protein>
    <submittedName>
        <fullName evidence="1">DNA alkylation repair protein</fullName>
    </submittedName>
</protein>
<proteinExistence type="predicted"/>
<dbReference type="InterPro" id="IPR016024">
    <property type="entry name" value="ARM-type_fold"/>
</dbReference>